<keyword evidence="2" id="KW-1185">Reference proteome</keyword>
<gene>
    <name evidence="1" type="ORF">B0T11DRAFT_334166</name>
</gene>
<evidence type="ECO:0000313" key="2">
    <source>
        <dbReference type="Proteomes" id="UP000813385"/>
    </source>
</evidence>
<dbReference type="Proteomes" id="UP000813385">
    <property type="component" value="Unassembled WGS sequence"/>
</dbReference>
<organism evidence="1 2">
    <name type="scientific">Plectosphaerella cucumerina</name>
    <dbReference type="NCBI Taxonomy" id="40658"/>
    <lineage>
        <taxon>Eukaryota</taxon>
        <taxon>Fungi</taxon>
        <taxon>Dikarya</taxon>
        <taxon>Ascomycota</taxon>
        <taxon>Pezizomycotina</taxon>
        <taxon>Sordariomycetes</taxon>
        <taxon>Hypocreomycetidae</taxon>
        <taxon>Glomerellales</taxon>
        <taxon>Plectosphaerellaceae</taxon>
        <taxon>Plectosphaerella</taxon>
    </lineage>
</organism>
<accession>A0A8K0TQH8</accession>
<evidence type="ECO:0000313" key="1">
    <source>
        <dbReference type="EMBL" id="KAH7374617.1"/>
    </source>
</evidence>
<dbReference type="AlphaFoldDB" id="A0A8K0TQH8"/>
<proteinExistence type="predicted"/>
<name>A0A8K0TQH8_9PEZI</name>
<comment type="caution">
    <text evidence="1">The sequence shown here is derived from an EMBL/GenBank/DDBJ whole genome shotgun (WGS) entry which is preliminary data.</text>
</comment>
<dbReference type="EMBL" id="JAGPXD010000001">
    <property type="protein sequence ID" value="KAH7374617.1"/>
    <property type="molecule type" value="Genomic_DNA"/>
</dbReference>
<dbReference type="OrthoDB" id="3354680at2759"/>
<reference evidence="1" key="1">
    <citation type="journal article" date="2021" name="Nat. Commun.">
        <title>Genetic determinants of endophytism in the Arabidopsis root mycobiome.</title>
        <authorList>
            <person name="Mesny F."/>
            <person name="Miyauchi S."/>
            <person name="Thiergart T."/>
            <person name="Pickel B."/>
            <person name="Atanasova L."/>
            <person name="Karlsson M."/>
            <person name="Huettel B."/>
            <person name="Barry K.W."/>
            <person name="Haridas S."/>
            <person name="Chen C."/>
            <person name="Bauer D."/>
            <person name="Andreopoulos W."/>
            <person name="Pangilinan J."/>
            <person name="LaButti K."/>
            <person name="Riley R."/>
            <person name="Lipzen A."/>
            <person name="Clum A."/>
            <person name="Drula E."/>
            <person name="Henrissat B."/>
            <person name="Kohler A."/>
            <person name="Grigoriev I.V."/>
            <person name="Martin F.M."/>
            <person name="Hacquard S."/>
        </authorList>
    </citation>
    <scope>NUCLEOTIDE SEQUENCE</scope>
    <source>
        <strain evidence="1">MPI-CAGE-AT-0016</strain>
    </source>
</reference>
<sequence>MNNLPSSRLVAASAVAVPALLLARHLYNVYAATAPVPWRSITEVRSMPDTLRDSTTVSTLINPKGHTSLDDTRFIEVPLPEAAAHLKDEAILAALLRGFFGGHVFAPERTLLRLAGMELTNYTTLEKSSLPPTLWDPKRLDGDTLPPLNTLLFGVFQVTHIELGTSSSQHSSSTLDLAFGSNKSEFAGVHRFAILRDGEKPGVIRVALEHTSCNPTVNKPLKPDFMIPLHNFYAMWLFRESVTELMQRIEAEERH</sequence>
<protein>
    <submittedName>
        <fullName evidence="1">Uncharacterized protein</fullName>
    </submittedName>
</protein>